<dbReference type="GO" id="GO:0009535">
    <property type="term" value="C:chloroplast thylakoid membrane"/>
    <property type="evidence" value="ECO:0007669"/>
    <property type="project" value="UniProtKB-SubCell"/>
</dbReference>
<dbReference type="AlphaFoldDB" id="A0A1C9JB44"/>
<accession>A0A1C9JB44</accession>
<comment type="similarity">
    <text evidence="11 12">Belongs to the ATPase B chain family.</text>
</comment>
<comment type="subunit">
    <text evidence="11">F-type ATPases have 2 components, F(1) - the catalytic core - and F(0) - the membrane proton channel. F(1) has five subunits: alpha(3), beta(3), gamma(1), delta(1), epsilon(1). F(0) has four main subunits: a(1), b(1), b'(1) and c(10-14). The alpha and beta chains form an alternating ring which encloses part of the gamma chain. F(1) is attached to F(0) by a central stalk formed by the gamma and epsilon chains, while a peripheral stalk is formed by the delta, b and b' chains.</text>
</comment>
<keyword evidence="3 11" id="KW-0138">CF(0)</keyword>
<dbReference type="HAMAP" id="MF_01398">
    <property type="entry name" value="ATP_synth_b_bprime"/>
    <property type="match status" value="1"/>
</dbReference>
<organism evidence="14">
    <name type="scientific">Halimeda discoidea</name>
    <dbReference type="NCBI Taxonomy" id="118222"/>
    <lineage>
        <taxon>Eukaryota</taxon>
        <taxon>Viridiplantae</taxon>
        <taxon>Chlorophyta</taxon>
        <taxon>core chlorophytes</taxon>
        <taxon>Ulvophyceae</taxon>
        <taxon>TCBD clade</taxon>
        <taxon>Bryopsidales</taxon>
        <taxon>Halimedineae</taxon>
        <taxon>Halimedaceae</taxon>
        <taxon>Halimedeae</taxon>
        <taxon>Halimeda</taxon>
    </lineage>
</organism>
<gene>
    <name evidence="11 14" type="primary">atpF</name>
</gene>
<feature type="transmembrane region" description="Helical" evidence="11">
    <location>
        <begin position="15"/>
        <end position="33"/>
    </location>
</feature>
<evidence type="ECO:0000256" key="2">
    <source>
        <dbReference type="ARBA" id="ARBA00022448"/>
    </source>
</evidence>
<sequence length="165" mass="18756">MNNWGIQTNIFETNIINLAVVIAIVVFFVGDAVKSLLSKRQESILSNLQQAKKRAIEMEQNLLTAQKKFENASNEVQIIRKQTENSMKKQEIQSQDQLAADLQRLKESTVITISNQQRKIQKRISQGLITVAINRVEGAIKYGFTENLDKAINIATLNKFLLLRN</sequence>
<keyword evidence="7 11" id="KW-0406">Ion transport</keyword>
<comment type="function">
    <text evidence="10 11">F(1)F(0) ATP synthase produces ATP from ADP in the presence of a proton or sodium gradient. F-type ATPases consist of two structural domains, F(1) containing the extramembraneous catalytic core and F(0) containing the membrane proton channel, linked together by a central stalk and a peripheral stalk. During catalysis, ATP synthesis in the catalytic domain of F(1) is coupled via a rotary mechanism of the central stalk subunits to proton translocation.</text>
</comment>
<evidence type="ECO:0000256" key="4">
    <source>
        <dbReference type="ARBA" id="ARBA00022692"/>
    </source>
</evidence>
<comment type="subcellular location">
    <subcellularLocation>
        <location evidence="1">Membrane</location>
        <topology evidence="1">Single-pass membrane protein</topology>
    </subcellularLocation>
    <subcellularLocation>
        <location evidence="11">Plastid</location>
        <location evidence="11">Chloroplast thylakoid membrane</location>
        <topology evidence="11">Single-pass membrane protein</topology>
    </subcellularLocation>
</comment>
<keyword evidence="14" id="KW-0934">Plastid</keyword>
<protein>
    <recommendedName>
        <fullName evidence="11">ATP synthase subunit b, chloroplastic</fullName>
    </recommendedName>
    <alternativeName>
        <fullName evidence="11">ATP synthase F(0) sector subunit b</fullName>
    </alternativeName>
    <alternativeName>
        <fullName evidence="11">ATPase subunit I</fullName>
    </alternativeName>
</protein>
<evidence type="ECO:0000256" key="7">
    <source>
        <dbReference type="ARBA" id="ARBA00023065"/>
    </source>
</evidence>
<dbReference type="PANTHER" id="PTHR34264:SF3">
    <property type="entry name" value="ATP SYNTHASE SUBUNIT B, CHLOROPLASTIC"/>
    <property type="match status" value="1"/>
</dbReference>
<feature type="coiled-coil region" evidence="13">
    <location>
        <begin position="41"/>
        <end position="82"/>
    </location>
</feature>
<evidence type="ECO:0000256" key="9">
    <source>
        <dbReference type="ARBA" id="ARBA00023310"/>
    </source>
</evidence>
<evidence type="ECO:0000256" key="11">
    <source>
        <dbReference type="HAMAP-Rule" id="MF_01398"/>
    </source>
</evidence>
<evidence type="ECO:0000313" key="14">
    <source>
        <dbReference type="EMBL" id="AOP19062.1"/>
    </source>
</evidence>
<keyword evidence="13" id="KW-0175">Coiled coil</keyword>
<evidence type="ECO:0000256" key="10">
    <source>
        <dbReference type="ARBA" id="ARBA00025198"/>
    </source>
</evidence>
<reference evidence="14" key="1">
    <citation type="journal article" date="2016" name="Genome Biol. Evol.">
        <title>Evolutionary Dynamics of Chloroplast Genomes in Low Light: A Case Study of the Endolithic Green Alga Ostreobium quekettii.</title>
        <authorList>
            <person name="R Marcelino V."/>
            <person name="Cremen M.C."/>
            <person name="Jackson C.J."/>
            <person name="Larkum A.A."/>
            <person name="Verbruggen H."/>
        </authorList>
    </citation>
    <scope>NUCLEOTIDE SEQUENCE</scope>
</reference>
<dbReference type="GO" id="GO:0046933">
    <property type="term" value="F:proton-transporting ATP synthase activity, rotational mechanism"/>
    <property type="evidence" value="ECO:0007669"/>
    <property type="project" value="UniProtKB-UniRule"/>
</dbReference>
<comment type="miscellaneous">
    <text evidence="11">In plastids the F-type ATPase is also known as CF(1)CF(0).</text>
</comment>
<dbReference type="GO" id="GO:0045259">
    <property type="term" value="C:proton-transporting ATP synthase complex"/>
    <property type="evidence" value="ECO:0007669"/>
    <property type="project" value="UniProtKB-KW"/>
</dbReference>
<keyword evidence="11" id="KW-0793">Thylakoid</keyword>
<evidence type="ECO:0000256" key="8">
    <source>
        <dbReference type="ARBA" id="ARBA00023136"/>
    </source>
</evidence>
<keyword evidence="2 11" id="KW-0813">Transport</keyword>
<keyword evidence="5 11" id="KW-0375">Hydrogen ion transport</keyword>
<keyword evidence="4 11" id="KW-0812">Transmembrane</keyword>
<dbReference type="EMBL" id="KX808496">
    <property type="protein sequence ID" value="AOP19062.1"/>
    <property type="molecule type" value="Genomic_DNA"/>
</dbReference>
<keyword evidence="14" id="KW-0150">Chloroplast</keyword>
<keyword evidence="8 11" id="KW-0472">Membrane</keyword>
<evidence type="ECO:0000256" key="13">
    <source>
        <dbReference type="SAM" id="Coils"/>
    </source>
</evidence>
<comment type="function">
    <text evidence="11">Component of the F(0) channel, it forms part of the peripheral stalk, linking F(1) to F(0).</text>
</comment>
<evidence type="ECO:0000256" key="1">
    <source>
        <dbReference type="ARBA" id="ARBA00004167"/>
    </source>
</evidence>
<keyword evidence="6 11" id="KW-1133">Transmembrane helix</keyword>
<proteinExistence type="inferred from homology"/>
<evidence type="ECO:0000256" key="5">
    <source>
        <dbReference type="ARBA" id="ARBA00022781"/>
    </source>
</evidence>
<dbReference type="PANTHER" id="PTHR34264">
    <property type="entry name" value="ATP SYNTHASE SUBUNIT B, CHLOROPLASTIC"/>
    <property type="match status" value="1"/>
</dbReference>
<dbReference type="InterPro" id="IPR002146">
    <property type="entry name" value="ATP_synth_b/b'su_bac/chlpt"/>
</dbReference>
<reference evidence="14" key="2">
    <citation type="submission" date="2016-08" db="EMBL/GenBank/DDBJ databases">
        <authorList>
            <person name="Seilhamer J.J."/>
        </authorList>
    </citation>
    <scope>NUCLEOTIDE SEQUENCE</scope>
</reference>
<geneLocation type="chloroplast" evidence="14"/>
<evidence type="ECO:0000256" key="12">
    <source>
        <dbReference type="RuleBase" id="RU003848"/>
    </source>
</evidence>
<keyword evidence="9 11" id="KW-0066">ATP synthesis</keyword>
<evidence type="ECO:0000256" key="6">
    <source>
        <dbReference type="ARBA" id="ARBA00022989"/>
    </source>
</evidence>
<name>A0A1C9JB44_9CHLO</name>
<dbReference type="Pfam" id="PF00430">
    <property type="entry name" value="ATP-synt_B"/>
    <property type="match status" value="1"/>
</dbReference>
<evidence type="ECO:0000256" key="3">
    <source>
        <dbReference type="ARBA" id="ARBA00022547"/>
    </source>
</evidence>